<feature type="binding site" evidence="5">
    <location>
        <position position="200"/>
    </location>
    <ligand>
        <name>Fe cation</name>
        <dbReference type="ChEBI" id="CHEBI:24875"/>
        <note>catalytic</note>
    </ligand>
</feature>
<evidence type="ECO:0000256" key="5">
    <source>
        <dbReference type="PIRSR" id="PIRSR604294-1"/>
    </source>
</evidence>
<feature type="binding site" evidence="5">
    <location>
        <position position="307"/>
    </location>
    <ligand>
        <name>Fe cation</name>
        <dbReference type="ChEBI" id="CHEBI:24875"/>
        <note>catalytic</note>
    </ligand>
</feature>
<name>A0A1A7BF56_9SPHN</name>
<keyword evidence="4 5" id="KW-0408">Iron</keyword>
<dbReference type="PANTHER" id="PTHR10543:SF89">
    <property type="entry name" value="CAROTENOID 9,10(9',10')-CLEAVAGE DIOXYGENASE 1"/>
    <property type="match status" value="1"/>
</dbReference>
<feature type="binding site" evidence="5">
    <location>
        <position position="245"/>
    </location>
    <ligand>
        <name>Fe cation</name>
        <dbReference type="ChEBI" id="CHEBI:24875"/>
        <note>catalytic</note>
    </ligand>
</feature>
<accession>A0A1A7BF56</accession>
<evidence type="ECO:0000256" key="4">
    <source>
        <dbReference type="ARBA" id="ARBA00023004"/>
    </source>
</evidence>
<dbReference type="PROSITE" id="PS51318">
    <property type="entry name" value="TAT"/>
    <property type="match status" value="1"/>
</dbReference>
<keyword evidence="2 5" id="KW-0479">Metal-binding</keyword>
<sequence>MIRLQASADRRQFIQSLLAAAAASAVITPERLLAGAAPADWTLGVADVEADIAPRALTPIAGRAPADFAGVLYRNGPAKFRRSGSSAGHWFDGDGLIRRFRIADGRASLAARFADTAKRRLETQLDRIVMPGFGTAAGEGANIGNNDDANAANTNVRLLGGELLALWEGGSATRLDPETLATEGIKTFRDDLRHMPFSAHPRIEADGSVWNFGGNGKVTGLWHLGADGRLIDFAVLPLPRASYFHDFTITARHIVIVLQPWLQTRFGFPISKTMAWQPELGTQVMVVAKDDLSRRRIYELPAFSAFHYGDGWEEADGTIRFAGCLEADPTFGQSSASALLQGEYIAPPRAMLKQIVLYPDGKAVLAATGAAGEFPVSDPRRAEQPHRLTAHVTGYDGKGPFPHAIATWDWQSGRSDSFDFGADQLVEEFQYAPGNSAREGDGWLIGSTLNLKVGASELHLFRAGDVAAGPVASWRADVALPIGFHGMFVGA</sequence>
<comment type="caution">
    <text evidence="7">The sequence shown here is derived from an EMBL/GenBank/DDBJ whole genome shotgun (WGS) entry which is preliminary data.</text>
</comment>
<gene>
    <name evidence="7" type="ORF">I603_1566</name>
</gene>
<keyword evidence="6 7" id="KW-0223">Dioxygenase</keyword>
<dbReference type="PATRIC" id="fig|1300349.4.peg.1562"/>
<evidence type="ECO:0000313" key="7">
    <source>
        <dbReference type="EMBL" id="OBV11158.1"/>
    </source>
</evidence>
<dbReference type="InterPro" id="IPR004294">
    <property type="entry name" value="Carotenoid_Oase"/>
</dbReference>
<evidence type="ECO:0000256" key="1">
    <source>
        <dbReference type="ARBA" id="ARBA00006787"/>
    </source>
</evidence>
<reference evidence="7 8" key="1">
    <citation type="submission" date="2016-06" db="EMBL/GenBank/DDBJ databases">
        <title>Genome sequence of Porphyrobacter dokdonensis DSW-74.</title>
        <authorList>
            <person name="Kim J.F."/>
            <person name="Song J.Y."/>
        </authorList>
    </citation>
    <scope>NUCLEOTIDE SEQUENCE [LARGE SCALE GENOMIC DNA]</scope>
    <source>
        <strain evidence="7 8">DSW-74</strain>
    </source>
</reference>
<evidence type="ECO:0000256" key="3">
    <source>
        <dbReference type="ARBA" id="ARBA00023002"/>
    </source>
</evidence>
<dbReference type="GO" id="GO:0016121">
    <property type="term" value="P:carotene catabolic process"/>
    <property type="evidence" value="ECO:0007669"/>
    <property type="project" value="TreeGrafter"/>
</dbReference>
<evidence type="ECO:0000256" key="2">
    <source>
        <dbReference type="ARBA" id="ARBA00022723"/>
    </source>
</evidence>
<evidence type="ECO:0000313" key="8">
    <source>
        <dbReference type="Proteomes" id="UP000092484"/>
    </source>
</evidence>
<dbReference type="RefSeq" id="WP_068863749.1">
    <property type="nucleotide sequence ID" value="NZ_LZYB01000003.1"/>
</dbReference>
<organism evidence="7 8">
    <name type="scientific">Erythrobacter dokdonensis DSW-74</name>
    <dbReference type="NCBI Taxonomy" id="1300349"/>
    <lineage>
        <taxon>Bacteria</taxon>
        <taxon>Pseudomonadati</taxon>
        <taxon>Pseudomonadota</taxon>
        <taxon>Alphaproteobacteria</taxon>
        <taxon>Sphingomonadales</taxon>
        <taxon>Erythrobacteraceae</taxon>
        <taxon>Erythrobacter/Porphyrobacter group</taxon>
        <taxon>Erythrobacter</taxon>
    </lineage>
</organism>
<dbReference type="PANTHER" id="PTHR10543">
    <property type="entry name" value="BETA-CAROTENE DIOXYGENASE"/>
    <property type="match status" value="1"/>
</dbReference>
<comment type="cofactor">
    <cofactor evidence="5 6">
        <name>Fe(2+)</name>
        <dbReference type="ChEBI" id="CHEBI:29033"/>
    </cofactor>
    <text evidence="5 6">Binds 1 Fe(2+) ion per subunit.</text>
</comment>
<protein>
    <recommendedName>
        <fullName evidence="6">Dioxygenase</fullName>
        <ecNumber evidence="6">1.13.11.-</ecNumber>
    </recommendedName>
</protein>
<dbReference type="Proteomes" id="UP000092484">
    <property type="component" value="Unassembled WGS sequence"/>
</dbReference>
<comment type="similarity">
    <text evidence="1 6">Belongs to the carotenoid oxygenase family.</text>
</comment>
<dbReference type="InterPro" id="IPR006311">
    <property type="entry name" value="TAT_signal"/>
</dbReference>
<feature type="binding site" evidence="5">
    <location>
        <position position="485"/>
    </location>
    <ligand>
        <name>Fe cation</name>
        <dbReference type="ChEBI" id="CHEBI:24875"/>
        <note>catalytic</note>
    </ligand>
</feature>
<dbReference type="GO" id="GO:0010436">
    <property type="term" value="F:carotenoid dioxygenase activity"/>
    <property type="evidence" value="ECO:0007669"/>
    <property type="project" value="TreeGrafter"/>
</dbReference>
<dbReference type="GO" id="GO:0046872">
    <property type="term" value="F:metal ion binding"/>
    <property type="evidence" value="ECO:0007669"/>
    <property type="project" value="UniProtKB-KW"/>
</dbReference>
<dbReference type="Pfam" id="PF03055">
    <property type="entry name" value="RPE65"/>
    <property type="match status" value="1"/>
</dbReference>
<dbReference type="EMBL" id="LZYB01000003">
    <property type="protein sequence ID" value="OBV11158.1"/>
    <property type="molecule type" value="Genomic_DNA"/>
</dbReference>
<keyword evidence="3 6" id="KW-0560">Oxidoreductase</keyword>
<dbReference type="AlphaFoldDB" id="A0A1A7BF56"/>
<evidence type="ECO:0000256" key="6">
    <source>
        <dbReference type="RuleBase" id="RU364048"/>
    </source>
</evidence>
<keyword evidence="8" id="KW-1185">Reference proteome</keyword>
<dbReference type="EC" id="1.13.11.-" evidence="6"/>
<proteinExistence type="inferred from homology"/>
<dbReference type="STRING" id="1300349.I603_1566"/>